<dbReference type="AlphaFoldDB" id="G7JFW2"/>
<organism evidence="1 3">
    <name type="scientific">Medicago truncatula</name>
    <name type="common">Barrel medic</name>
    <name type="synonym">Medicago tribuloides</name>
    <dbReference type="NCBI Taxonomy" id="3880"/>
    <lineage>
        <taxon>Eukaryota</taxon>
        <taxon>Viridiplantae</taxon>
        <taxon>Streptophyta</taxon>
        <taxon>Embryophyta</taxon>
        <taxon>Tracheophyta</taxon>
        <taxon>Spermatophyta</taxon>
        <taxon>Magnoliopsida</taxon>
        <taxon>eudicotyledons</taxon>
        <taxon>Gunneridae</taxon>
        <taxon>Pentapetalae</taxon>
        <taxon>rosids</taxon>
        <taxon>fabids</taxon>
        <taxon>Fabales</taxon>
        <taxon>Fabaceae</taxon>
        <taxon>Papilionoideae</taxon>
        <taxon>50 kb inversion clade</taxon>
        <taxon>NPAAA clade</taxon>
        <taxon>Hologalegina</taxon>
        <taxon>IRL clade</taxon>
        <taxon>Trifolieae</taxon>
        <taxon>Medicago</taxon>
    </lineage>
</organism>
<reference evidence="2" key="3">
    <citation type="submission" date="2015-04" db="UniProtKB">
        <authorList>
            <consortium name="EnsemblPlants"/>
        </authorList>
    </citation>
    <scope>IDENTIFICATION</scope>
    <source>
        <strain evidence="2">cv. Jemalong A17</strain>
    </source>
</reference>
<evidence type="ECO:0000313" key="3">
    <source>
        <dbReference type="Proteomes" id="UP000002051"/>
    </source>
</evidence>
<evidence type="ECO:0000313" key="1">
    <source>
        <dbReference type="EMBL" id="AES87383.1"/>
    </source>
</evidence>
<reference evidence="1 3" key="1">
    <citation type="journal article" date="2011" name="Nature">
        <title>The Medicago genome provides insight into the evolution of rhizobial symbioses.</title>
        <authorList>
            <person name="Young N.D."/>
            <person name="Debelle F."/>
            <person name="Oldroyd G.E."/>
            <person name="Geurts R."/>
            <person name="Cannon S.B."/>
            <person name="Udvardi M.K."/>
            <person name="Benedito V.A."/>
            <person name="Mayer K.F."/>
            <person name="Gouzy J."/>
            <person name="Schoof H."/>
            <person name="Van de Peer Y."/>
            <person name="Proost S."/>
            <person name="Cook D.R."/>
            <person name="Meyers B.C."/>
            <person name="Spannagl M."/>
            <person name="Cheung F."/>
            <person name="De Mita S."/>
            <person name="Krishnakumar V."/>
            <person name="Gundlach H."/>
            <person name="Zhou S."/>
            <person name="Mudge J."/>
            <person name="Bharti A.K."/>
            <person name="Murray J.D."/>
            <person name="Naoumkina M.A."/>
            <person name="Rosen B."/>
            <person name="Silverstein K.A."/>
            <person name="Tang H."/>
            <person name="Rombauts S."/>
            <person name="Zhao P.X."/>
            <person name="Zhou P."/>
            <person name="Barbe V."/>
            <person name="Bardou P."/>
            <person name="Bechner M."/>
            <person name="Bellec A."/>
            <person name="Berger A."/>
            <person name="Berges H."/>
            <person name="Bidwell S."/>
            <person name="Bisseling T."/>
            <person name="Choisne N."/>
            <person name="Couloux A."/>
            <person name="Denny R."/>
            <person name="Deshpande S."/>
            <person name="Dai X."/>
            <person name="Doyle J.J."/>
            <person name="Dudez A.M."/>
            <person name="Farmer A.D."/>
            <person name="Fouteau S."/>
            <person name="Franken C."/>
            <person name="Gibelin C."/>
            <person name="Gish J."/>
            <person name="Goldstein S."/>
            <person name="Gonzalez A.J."/>
            <person name="Green P.J."/>
            <person name="Hallab A."/>
            <person name="Hartog M."/>
            <person name="Hua A."/>
            <person name="Humphray S.J."/>
            <person name="Jeong D.H."/>
            <person name="Jing Y."/>
            <person name="Jocker A."/>
            <person name="Kenton S.M."/>
            <person name="Kim D.J."/>
            <person name="Klee K."/>
            <person name="Lai H."/>
            <person name="Lang C."/>
            <person name="Lin S."/>
            <person name="Macmil S.L."/>
            <person name="Magdelenat G."/>
            <person name="Matthews L."/>
            <person name="McCorrison J."/>
            <person name="Monaghan E.L."/>
            <person name="Mun J.H."/>
            <person name="Najar F.Z."/>
            <person name="Nicholson C."/>
            <person name="Noirot C."/>
            <person name="O'Bleness M."/>
            <person name="Paule C.R."/>
            <person name="Poulain J."/>
            <person name="Prion F."/>
            <person name="Qin B."/>
            <person name="Qu C."/>
            <person name="Retzel E.F."/>
            <person name="Riddle C."/>
            <person name="Sallet E."/>
            <person name="Samain S."/>
            <person name="Samson N."/>
            <person name="Sanders I."/>
            <person name="Saurat O."/>
            <person name="Scarpelli C."/>
            <person name="Schiex T."/>
            <person name="Segurens B."/>
            <person name="Severin A.J."/>
            <person name="Sherrier D.J."/>
            <person name="Shi R."/>
            <person name="Sims S."/>
            <person name="Singer S.R."/>
            <person name="Sinharoy S."/>
            <person name="Sterck L."/>
            <person name="Viollet A."/>
            <person name="Wang B.B."/>
            <person name="Wang K."/>
            <person name="Wang M."/>
            <person name="Wang X."/>
            <person name="Warfsmann J."/>
            <person name="Weissenbach J."/>
            <person name="White D.D."/>
            <person name="White J.D."/>
            <person name="Wiley G.B."/>
            <person name="Wincker P."/>
            <person name="Xing Y."/>
            <person name="Yang L."/>
            <person name="Yao Z."/>
            <person name="Ying F."/>
            <person name="Zhai J."/>
            <person name="Zhou L."/>
            <person name="Zuber A."/>
            <person name="Denarie J."/>
            <person name="Dixon R.A."/>
            <person name="May G.D."/>
            <person name="Schwartz D.C."/>
            <person name="Rogers J."/>
            <person name="Quetier F."/>
            <person name="Town C.D."/>
            <person name="Roe B.A."/>
        </authorList>
    </citation>
    <scope>NUCLEOTIDE SEQUENCE [LARGE SCALE GENOMIC DNA]</scope>
    <source>
        <strain evidence="1">A17</strain>
        <strain evidence="2 3">cv. Jemalong A17</strain>
    </source>
</reference>
<protein>
    <submittedName>
        <fullName evidence="1 2">Uncharacterized protein</fullName>
    </submittedName>
</protein>
<sequence>MDIMQAFTTGLKSDSRMLLNAYARGTMKIKTSNEVRELIDNMSLSEYRAHTEEKAATKKKGMIDLNTHDVYFLVTNFSTFNSKLWQRGWKLVRLANYLQK</sequence>
<dbReference type="PaxDb" id="3880-AES87383"/>
<keyword evidence="3" id="KW-1185">Reference proteome</keyword>
<gene>
    <name evidence="1" type="ordered locus">MTR_4g026370</name>
</gene>
<name>G7JFW2_MEDTR</name>
<dbReference type="HOGENOM" id="CLU_181048_0_0_1"/>
<dbReference type="EMBL" id="CM001220">
    <property type="protein sequence ID" value="AES87383.1"/>
    <property type="molecule type" value="Genomic_DNA"/>
</dbReference>
<reference evidence="1 3" key="2">
    <citation type="journal article" date="2014" name="BMC Genomics">
        <title>An improved genome release (version Mt4.0) for the model legume Medicago truncatula.</title>
        <authorList>
            <person name="Tang H."/>
            <person name="Krishnakumar V."/>
            <person name="Bidwell S."/>
            <person name="Rosen B."/>
            <person name="Chan A."/>
            <person name="Zhou S."/>
            <person name="Gentzbittel L."/>
            <person name="Childs K.L."/>
            <person name="Yandell M."/>
            <person name="Gundlach H."/>
            <person name="Mayer K.F."/>
            <person name="Schwartz D.C."/>
            <person name="Town C.D."/>
        </authorList>
    </citation>
    <scope>GENOME REANNOTATION</scope>
    <source>
        <strain evidence="2 3">cv. Jemalong A17</strain>
    </source>
</reference>
<accession>G7JFW2</accession>
<evidence type="ECO:0000313" key="2">
    <source>
        <dbReference type="EnsemblPlants" id="AES87383"/>
    </source>
</evidence>
<proteinExistence type="predicted"/>
<dbReference type="Proteomes" id="UP000002051">
    <property type="component" value="Chromosome 4"/>
</dbReference>
<dbReference type="EnsemblPlants" id="AES87383">
    <property type="protein sequence ID" value="AES87383"/>
    <property type="gene ID" value="MTR_4g026370"/>
</dbReference>